<dbReference type="SUPFAM" id="SSF50370">
    <property type="entry name" value="Ricin B-like lectins"/>
    <property type="match status" value="1"/>
</dbReference>
<dbReference type="OrthoDB" id="10036029at2759"/>
<organism evidence="3">
    <name type="scientific">Guillardia theta (strain CCMP2712)</name>
    <name type="common">Cryptophyte</name>
    <dbReference type="NCBI Taxonomy" id="905079"/>
    <lineage>
        <taxon>Eukaryota</taxon>
        <taxon>Cryptophyceae</taxon>
        <taxon>Pyrenomonadales</taxon>
        <taxon>Geminigeraceae</taxon>
        <taxon>Guillardia</taxon>
    </lineage>
</organism>
<keyword evidence="5" id="KW-1185">Reference proteome</keyword>
<reference evidence="4" key="3">
    <citation type="submission" date="2016-03" db="UniProtKB">
        <authorList>
            <consortium name="EnsemblProtists"/>
        </authorList>
    </citation>
    <scope>IDENTIFICATION</scope>
</reference>
<dbReference type="Pfam" id="PF13290">
    <property type="entry name" value="CHB_HEX_C_1"/>
    <property type="match status" value="2"/>
</dbReference>
<accession>L1JQN4</accession>
<reference evidence="5" key="2">
    <citation type="submission" date="2012-11" db="EMBL/GenBank/DDBJ databases">
        <authorList>
            <person name="Kuo A."/>
            <person name="Curtis B.A."/>
            <person name="Tanifuji G."/>
            <person name="Burki F."/>
            <person name="Gruber A."/>
            <person name="Irimia M."/>
            <person name="Maruyama S."/>
            <person name="Arias M.C."/>
            <person name="Ball S.G."/>
            <person name="Gile G.H."/>
            <person name="Hirakawa Y."/>
            <person name="Hopkins J.F."/>
            <person name="Rensing S.A."/>
            <person name="Schmutz J."/>
            <person name="Symeonidi A."/>
            <person name="Elias M."/>
            <person name="Eveleigh R.J."/>
            <person name="Herman E.K."/>
            <person name="Klute M.J."/>
            <person name="Nakayama T."/>
            <person name="Obornik M."/>
            <person name="Reyes-Prieto A."/>
            <person name="Armbrust E.V."/>
            <person name="Aves S.J."/>
            <person name="Beiko R.G."/>
            <person name="Coutinho P."/>
            <person name="Dacks J.B."/>
            <person name="Durnford D.G."/>
            <person name="Fast N.M."/>
            <person name="Green B.R."/>
            <person name="Grisdale C."/>
            <person name="Hempe F."/>
            <person name="Henrissat B."/>
            <person name="Hoppner M.P."/>
            <person name="Ishida K.-I."/>
            <person name="Kim E."/>
            <person name="Koreny L."/>
            <person name="Kroth P.G."/>
            <person name="Liu Y."/>
            <person name="Malik S.-B."/>
            <person name="Maier U.G."/>
            <person name="McRose D."/>
            <person name="Mock T."/>
            <person name="Neilson J.A."/>
            <person name="Onodera N.T."/>
            <person name="Poole A.M."/>
            <person name="Pritham E.J."/>
            <person name="Richards T.A."/>
            <person name="Rocap G."/>
            <person name="Roy S.W."/>
            <person name="Sarai C."/>
            <person name="Schaack S."/>
            <person name="Shirato S."/>
            <person name="Slamovits C.H."/>
            <person name="Spencer D.F."/>
            <person name="Suzuki S."/>
            <person name="Worden A.Z."/>
            <person name="Zauner S."/>
            <person name="Barry K."/>
            <person name="Bell C."/>
            <person name="Bharti A.K."/>
            <person name="Crow J.A."/>
            <person name="Grimwood J."/>
            <person name="Kramer R."/>
            <person name="Lindquist E."/>
            <person name="Lucas S."/>
            <person name="Salamov A."/>
            <person name="McFadden G.I."/>
            <person name="Lane C.E."/>
            <person name="Keeling P.J."/>
            <person name="Gray M.W."/>
            <person name="Grigoriev I.V."/>
            <person name="Archibald J.M."/>
        </authorList>
    </citation>
    <scope>NUCLEOTIDE SEQUENCE</scope>
    <source>
        <strain evidence="5">CCMP2712</strain>
    </source>
</reference>
<dbReference type="EnsemblProtists" id="EKX50393">
    <property type="protein sequence ID" value="EKX50393"/>
    <property type="gene ID" value="GUITHDRAFT_103626"/>
</dbReference>
<dbReference type="HOGENOM" id="CLU_226656_0_0_1"/>
<feature type="domain" description="GH29D-like beta-sandwich" evidence="2">
    <location>
        <begin position="219"/>
        <end position="291"/>
    </location>
</feature>
<dbReference type="GeneID" id="17307339"/>
<feature type="chain" id="PRO_5008771644" description="GH29D-like beta-sandwich domain-containing protein" evidence="1">
    <location>
        <begin position="20"/>
        <end position="2850"/>
    </location>
</feature>
<dbReference type="EMBL" id="JH992978">
    <property type="protein sequence ID" value="EKX50393.1"/>
    <property type="molecule type" value="Genomic_DNA"/>
</dbReference>
<dbReference type="Proteomes" id="UP000011087">
    <property type="component" value="Unassembled WGS sequence"/>
</dbReference>
<sequence>MRTWRLLLLMAAINAMSAASPPPNDNLQNAAWVQSRFKVLANGSTFEISSGVNYFTDPILYQFLELDAVGFNVDATMQANEPSHGSHETGSSVWWKWTSTVNATIQLSTEGSDFDTTVAVYIPVPWNGVTVVNQFGVALVAEGDDIVWNQVLQTRISFPAYAGSTYLIAVGGFRQSQGSIVLKGTVLLSIPVPPRIVVVEMPRLSLERLGASINVTVNYYDKFTKILLSCSNPGCQVFYTLDGTVPTVHHTDMQGFLPQESTMLYQTPIEMGNFMVRAIAVKFGWQNSPVMTSMLFQLQVALPVIVPNGGIFDEEVIVYLETASDKGGEERAVMHYTLDGQEPSLNSSLYVGKLVLRNMSDVTIRVKAWIPGRWVPVGNPKWVTRWVPGYHESEVASSLPLTVRPKLPMPHVQIHGEAETVILKGGNPKQANDTYTRTATIELQTQVAGASLKYLSMTNSGSTTWMDYSVPFSVAKGRYRFLFKVSKKGMVDSDIVGREFEVLPQIDIVDPNIQIFSSVQLNEYQYYSFTLTAPGSDVIVQSISYIGATDVFVTAKQLRPTLKNSSFCAVLDHVADGVASIRTLTVLHTNKNVGIDVIVDRNSSCPRCPFSTPLIVGVRGASSVASQFALRFTIDTTPIISLSNSFQYTVKYREWSFFKLYIDPRFLQDTWSYRVSVQSGINNILSLRVSVRQGVKPTGSSQDELSTSLGSANGLFVLQGNNVKVNTELWYIGVQFIVRFDSSTSTRITLRVEPIAANIQGVTTIQDDFVRLQQKNQQQVQEIFPNQEVAGSVMVAGFEFFKLHIPISQATLSLSLREVDGFTTGLRVFIQRSTLPSLADFIDQNITSSLLSNTLSLSLPVGSFIDYYIGVYGFSYNKTGWPTPTYNFLLTVTISQRPSAAPKPFMMPITPNYRFFYAVAQPNTYLYFSLFFSEANSDLHIVLRKTVGSSSIFVSTTNPYPGRDRKDVGWFSDWQSDGGMSVDVFSFDPGFRLGMFYVSVFAHSYLDMGIAAFADKTPISLELGRTIRATVNTYSYLYYQYEVRAAHVNLSIIATEETSGRYMTMLVMREKIPTTTENIFESSIPADNKSIAFFLSKPLPGRYIVMIHFYKLGYAGPVLTHQYTLTARTDFYTPSTIRDVPANFQVLQYKRWENLGLPTPPSWDLERPQSQISFLNLGTAVEVVLQGDSWVYYNCYVEKFASKLYVTAQPTVSGLSAQLYIQYKSKPTPALFLQRSIAPDATGTYRLEIDNPSTKDVYVIGILVTAKQQPGMQLVLWADITPGVHLYPNVTTLKNYLISFSVQPALTYQFYQISLPANQMDINIQVTHLSGKTDIIMSNVNQWPTRANYNQSALGWWRSEVQVGGGSELSVKTYQDGYKINTTYYVSIFAPVSSTYYILARLDFPPPTIGIGSTFRGDVAVFAFATYRFYPEGRILNSLVFIVKLQAPFTTGLTVYMKIGKVPTLQDYDMIVETCNEYGEYILIIPYPQISSVFFVGMFGLQKNLLLSTENYQFLGQLITGEDFKRYRSSSFHLLPPAPEVNLTSPPPLLPPDTSLSSMARNDGSWIFLRVQVAERMRINAHVDLGVGNAINMSAMNISSTTLTTNSSILNVTSNISSNSSSPVNLPARAFLLVRRDGPPYRVLPPSNTSQLDKFIFDFCAVDAKGICLAAQDVELELDPPSMTSNQTSWYIGVYVVGCRTREQCSSWGLLSSSFQDCFCTHNQSVAYNITISSTRVNRFPVHLMLNPTNVGNISSPFDTCRYYKYSFVGNKIIVLTISLVTGRATIFASSEIPFPSRSHNGTLLSSESVTGNPTLTAEIDGKNAENFFYVGVCTETFAAYQLRSYVTERLIHVRLNMKYSGRLELNKIVPSNSFIIDGDAHLGRRISIRVKPVNTACDGRLCNDLLCCSGRNPFSGFQVLLNKDHPATLFSANDFDVNRSVLSGPNRDCIATQPCAGGTCCSTNSTYELIVESELFKSIFINVRAAPQSYNLSRYTDTFEITVDFVEFQPPPVSNATQSLLDHYSFQVVDGQQNLEKTRVPWKQVDNNSVLKDKESISYVASTMLIALQVEYSRWNLYRFFSSVNGMLSLQVKQDLGSGGMVLKVKKKTPPLPLASPPANCSLLELYFPGNNCSDGIQESNDVSCYGAEGNRLRMLNEIRIPAISDNPADGAFVSCQVLTSQSEEVFFAIFGEIEVFSPYSYEMTFDFKKKTDFGREVTCTNMSVGSSFNGSLLQTEMKLLYISNISPDMDIDIILSTSLNAKYGRCSYGETDGMSCFMVKLPPPDLQCQSVSAAWTDSRGDACQQYEEEPSRCQFASFFANASRDASVECCGSNLTCVSTVTNRLNDAFLTHHEVDLISVDSEAECCDLCRNNSLCTHWTMTYDSVCLRCDNQHSAMDFIDILNKQKASSLQESAILNISRAPRCFSTRSFGCCRMLNATQQVVDATRVTDVKSTSGAFGRCVQTENGHVVMKWTNTQDCNSTSADSMKHPIIGSLEAQAGQQQDDRQLFSYAGSEATATCLMMWNGTSVDLRDGSRTEASPTCLNWSWKTISLISSLQHVKMCLANIAGGSTTARVVPCTATVYRVVSNQTITLKFVNSEDLVDRSMLEWDVRSNSIVSSSALCLSVRKTDNRMEVTNCSSAAEQSWTFDFNNGQVTNSFTQRCLTSFPVCPMDANEWNSECVSVSSGLTAEICMHSTTYQVQSTILADSLKRKELSFQLTALLPSDWTLSTSYRQSPVLIQEDRLIGIYLTPTTADKQTFRLKVNEGFVFEKHFGIYLFLQDNLADLRIETKTRDATLKETSMSKGDLVGLTEIDKNLRSLQTTVPPGGSLDIGFTHFNILSAIEV</sequence>
<evidence type="ECO:0000313" key="4">
    <source>
        <dbReference type="EnsemblProtists" id="EKX50393"/>
    </source>
</evidence>
<evidence type="ECO:0000313" key="5">
    <source>
        <dbReference type="Proteomes" id="UP000011087"/>
    </source>
</evidence>
<dbReference type="PaxDb" id="55529-EKX50393"/>
<gene>
    <name evidence="3" type="ORF">GUITHDRAFT_103626</name>
</gene>
<dbReference type="RefSeq" id="XP_005837373.1">
    <property type="nucleotide sequence ID" value="XM_005837316.1"/>
</dbReference>
<dbReference type="InterPro" id="IPR035992">
    <property type="entry name" value="Ricin_B-like_lectins"/>
</dbReference>
<evidence type="ECO:0000313" key="3">
    <source>
        <dbReference type="EMBL" id="EKX50393.1"/>
    </source>
</evidence>
<feature type="domain" description="GH29D-like beta-sandwich" evidence="2">
    <location>
        <begin position="307"/>
        <end position="368"/>
    </location>
</feature>
<dbReference type="KEGG" id="gtt:GUITHDRAFT_103626"/>
<dbReference type="InterPro" id="IPR059177">
    <property type="entry name" value="GH29D-like_dom"/>
</dbReference>
<dbReference type="PROSITE" id="PS50231">
    <property type="entry name" value="RICIN_B_LECTIN"/>
    <property type="match status" value="1"/>
</dbReference>
<proteinExistence type="predicted"/>
<protein>
    <recommendedName>
        <fullName evidence="2">GH29D-like beta-sandwich domain-containing protein</fullName>
    </recommendedName>
</protein>
<name>L1JQN4_GUITC</name>
<feature type="signal peptide" evidence="1">
    <location>
        <begin position="1"/>
        <end position="19"/>
    </location>
</feature>
<evidence type="ECO:0000259" key="2">
    <source>
        <dbReference type="Pfam" id="PF13290"/>
    </source>
</evidence>
<evidence type="ECO:0000256" key="1">
    <source>
        <dbReference type="SAM" id="SignalP"/>
    </source>
</evidence>
<keyword evidence="1" id="KW-0732">Signal</keyword>
<reference evidence="3 5" key="1">
    <citation type="journal article" date="2012" name="Nature">
        <title>Algal genomes reveal evolutionary mosaicism and the fate of nucleomorphs.</title>
        <authorList>
            <consortium name="DOE Joint Genome Institute"/>
            <person name="Curtis B.A."/>
            <person name="Tanifuji G."/>
            <person name="Burki F."/>
            <person name="Gruber A."/>
            <person name="Irimia M."/>
            <person name="Maruyama S."/>
            <person name="Arias M.C."/>
            <person name="Ball S.G."/>
            <person name="Gile G.H."/>
            <person name="Hirakawa Y."/>
            <person name="Hopkins J.F."/>
            <person name="Kuo A."/>
            <person name="Rensing S.A."/>
            <person name="Schmutz J."/>
            <person name="Symeonidi A."/>
            <person name="Elias M."/>
            <person name="Eveleigh R.J."/>
            <person name="Herman E.K."/>
            <person name="Klute M.J."/>
            <person name="Nakayama T."/>
            <person name="Obornik M."/>
            <person name="Reyes-Prieto A."/>
            <person name="Armbrust E.V."/>
            <person name="Aves S.J."/>
            <person name="Beiko R.G."/>
            <person name="Coutinho P."/>
            <person name="Dacks J.B."/>
            <person name="Durnford D.G."/>
            <person name="Fast N.M."/>
            <person name="Green B.R."/>
            <person name="Grisdale C.J."/>
            <person name="Hempel F."/>
            <person name="Henrissat B."/>
            <person name="Hoppner M.P."/>
            <person name="Ishida K."/>
            <person name="Kim E."/>
            <person name="Koreny L."/>
            <person name="Kroth P.G."/>
            <person name="Liu Y."/>
            <person name="Malik S.B."/>
            <person name="Maier U.G."/>
            <person name="McRose D."/>
            <person name="Mock T."/>
            <person name="Neilson J.A."/>
            <person name="Onodera N.T."/>
            <person name="Poole A.M."/>
            <person name="Pritham E.J."/>
            <person name="Richards T.A."/>
            <person name="Rocap G."/>
            <person name="Roy S.W."/>
            <person name="Sarai C."/>
            <person name="Schaack S."/>
            <person name="Shirato S."/>
            <person name="Slamovits C.H."/>
            <person name="Spencer D.F."/>
            <person name="Suzuki S."/>
            <person name="Worden A.Z."/>
            <person name="Zauner S."/>
            <person name="Barry K."/>
            <person name="Bell C."/>
            <person name="Bharti A.K."/>
            <person name="Crow J.A."/>
            <person name="Grimwood J."/>
            <person name="Kramer R."/>
            <person name="Lindquist E."/>
            <person name="Lucas S."/>
            <person name="Salamov A."/>
            <person name="McFadden G.I."/>
            <person name="Lane C.E."/>
            <person name="Keeling P.J."/>
            <person name="Gray M.W."/>
            <person name="Grigoriev I.V."/>
            <person name="Archibald J.M."/>
        </authorList>
    </citation>
    <scope>NUCLEOTIDE SEQUENCE</scope>
    <source>
        <strain evidence="3 5">CCMP2712</strain>
    </source>
</reference>